<evidence type="ECO:0008006" key="12">
    <source>
        <dbReference type="Google" id="ProtNLM"/>
    </source>
</evidence>
<dbReference type="HOGENOM" id="CLU_062217_1_0_10"/>
<keyword evidence="5 7" id="KW-0472">Membrane</keyword>
<feature type="domain" description="Tyrosine-protein kinase G-rich" evidence="9">
    <location>
        <begin position="293"/>
        <end position="364"/>
    </location>
</feature>
<evidence type="ECO:0000259" key="9">
    <source>
        <dbReference type="Pfam" id="PF13807"/>
    </source>
</evidence>
<sequence>MDQENKPIITVNNSYEIDITGFLKKLWLKRRFILITTVIFLLIGLFYAMIAPVQYTSTCTVVPQTGNRSGGSSLGSVAAIMGVNLGTAMMTEGTLSPNIYPEIIKSVPFTREIMKTEVIVKKSNGQPITLYDYYADKQYREFNLLGAIKKYTIGLPGVIISAIRGGNQSAIVETSPVVDSTNVFNLSAKERRVYNAIQGAIQINLNSREGSVTLGYTFPEPKVAAEVTDKIYNTLEEYVSQFKSEKLNDNLEFIEKSYETAREDFLNAQDRLSSFQDANRGLTTASARSMEARLRNEYDIAYTIYRELATQREQAKIAVKENQTILTLVNPPVVPLVKSAPRRSIIIVGFLLLGVVISVGWVLISPVFKAIKEEITE</sequence>
<dbReference type="Pfam" id="PF02706">
    <property type="entry name" value="Wzz"/>
    <property type="match status" value="1"/>
</dbReference>
<feature type="coiled-coil region" evidence="6">
    <location>
        <begin position="244"/>
        <end position="271"/>
    </location>
</feature>
<accession>A0A098C012</accession>
<evidence type="ECO:0000259" key="8">
    <source>
        <dbReference type="Pfam" id="PF02706"/>
    </source>
</evidence>
<keyword evidence="2" id="KW-1003">Cell membrane</keyword>
<dbReference type="STRING" id="1562970.ING2E5B_0490"/>
<evidence type="ECO:0000256" key="5">
    <source>
        <dbReference type="ARBA" id="ARBA00023136"/>
    </source>
</evidence>
<dbReference type="KEGG" id="pbt:ING2E5B_0490"/>
<evidence type="ECO:0000313" key="10">
    <source>
        <dbReference type="EMBL" id="CEA15257.1"/>
    </source>
</evidence>
<dbReference type="PANTHER" id="PTHR32309">
    <property type="entry name" value="TYROSINE-PROTEIN KINASE"/>
    <property type="match status" value="1"/>
</dbReference>
<dbReference type="OrthoDB" id="1522571at2"/>
<gene>
    <name evidence="10" type="ORF">ING2E5B_0490</name>
</gene>
<evidence type="ECO:0000256" key="7">
    <source>
        <dbReference type="SAM" id="Phobius"/>
    </source>
</evidence>
<evidence type="ECO:0000256" key="4">
    <source>
        <dbReference type="ARBA" id="ARBA00022989"/>
    </source>
</evidence>
<evidence type="ECO:0000256" key="6">
    <source>
        <dbReference type="SAM" id="Coils"/>
    </source>
</evidence>
<evidence type="ECO:0000256" key="3">
    <source>
        <dbReference type="ARBA" id="ARBA00022692"/>
    </source>
</evidence>
<reference evidence="10 11" key="1">
    <citation type="submission" date="2014-08" db="EMBL/GenBank/DDBJ databases">
        <authorList>
            <person name="Wibberg D."/>
        </authorList>
    </citation>
    <scope>NUCLEOTIDE SEQUENCE [LARGE SCALE GENOMIC DNA]</scope>
    <source>
        <strain evidence="11">ING2-E5B</strain>
    </source>
</reference>
<evidence type="ECO:0000256" key="1">
    <source>
        <dbReference type="ARBA" id="ARBA00004651"/>
    </source>
</evidence>
<evidence type="ECO:0000313" key="11">
    <source>
        <dbReference type="Proteomes" id="UP000032417"/>
    </source>
</evidence>
<dbReference type="GO" id="GO:0005886">
    <property type="term" value="C:plasma membrane"/>
    <property type="evidence" value="ECO:0007669"/>
    <property type="project" value="UniProtKB-SubCell"/>
</dbReference>
<keyword evidence="6" id="KW-0175">Coiled coil</keyword>
<evidence type="ECO:0000256" key="2">
    <source>
        <dbReference type="ARBA" id="ARBA00022475"/>
    </source>
</evidence>
<dbReference type="PATRIC" id="fig|1562970.3.peg.484"/>
<feature type="transmembrane region" description="Helical" evidence="7">
    <location>
        <begin position="345"/>
        <end position="364"/>
    </location>
</feature>
<keyword evidence="11" id="KW-1185">Reference proteome</keyword>
<dbReference type="InterPro" id="IPR003856">
    <property type="entry name" value="LPS_length_determ_N"/>
</dbReference>
<name>A0A098C012_9BACT</name>
<comment type="subcellular location">
    <subcellularLocation>
        <location evidence="1">Cell membrane</location>
        <topology evidence="1">Multi-pass membrane protein</topology>
    </subcellularLocation>
</comment>
<proteinExistence type="predicted"/>
<dbReference type="InterPro" id="IPR032807">
    <property type="entry name" value="GNVR"/>
</dbReference>
<dbReference type="Pfam" id="PF13807">
    <property type="entry name" value="GNVR"/>
    <property type="match status" value="1"/>
</dbReference>
<organism evidence="10 11">
    <name type="scientific">Fermentimonas caenicola</name>
    <dbReference type="NCBI Taxonomy" id="1562970"/>
    <lineage>
        <taxon>Bacteria</taxon>
        <taxon>Pseudomonadati</taxon>
        <taxon>Bacteroidota</taxon>
        <taxon>Bacteroidia</taxon>
        <taxon>Bacteroidales</taxon>
        <taxon>Dysgonomonadaceae</taxon>
        <taxon>Fermentimonas</taxon>
    </lineage>
</organism>
<dbReference type="InterPro" id="IPR050445">
    <property type="entry name" value="Bact_polysacc_biosynth/exp"/>
</dbReference>
<feature type="transmembrane region" description="Helical" evidence="7">
    <location>
        <begin position="32"/>
        <end position="50"/>
    </location>
</feature>
<dbReference type="AlphaFoldDB" id="A0A098C012"/>
<dbReference type="PANTHER" id="PTHR32309:SF13">
    <property type="entry name" value="FERRIC ENTEROBACTIN TRANSPORT PROTEIN FEPE"/>
    <property type="match status" value="1"/>
</dbReference>
<protein>
    <recommendedName>
        <fullName evidence="12">Lipopolysaccharide biosynthesis protein</fullName>
    </recommendedName>
</protein>
<dbReference type="Proteomes" id="UP000032417">
    <property type="component" value="Chromosome 1"/>
</dbReference>
<keyword evidence="4 7" id="KW-1133">Transmembrane helix</keyword>
<feature type="domain" description="Polysaccharide chain length determinant N-terminal" evidence="8">
    <location>
        <begin position="16"/>
        <end position="115"/>
    </location>
</feature>
<dbReference type="EMBL" id="LN515532">
    <property type="protein sequence ID" value="CEA15257.1"/>
    <property type="molecule type" value="Genomic_DNA"/>
</dbReference>
<dbReference type="GO" id="GO:0004713">
    <property type="term" value="F:protein tyrosine kinase activity"/>
    <property type="evidence" value="ECO:0007669"/>
    <property type="project" value="TreeGrafter"/>
</dbReference>
<keyword evidence="3 7" id="KW-0812">Transmembrane</keyword>